<accession>A0A0F9AM87</accession>
<comment type="caution">
    <text evidence="1">The sequence shown here is derived from an EMBL/GenBank/DDBJ whole genome shotgun (WGS) entry which is preliminary data.</text>
</comment>
<evidence type="ECO:0000313" key="1">
    <source>
        <dbReference type="EMBL" id="KKK79604.1"/>
    </source>
</evidence>
<dbReference type="EMBL" id="LAZR01053953">
    <property type="protein sequence ID" value="KKK79604.1"/>
    <property type="molecule type" value="Genomic_DNA"/>
</dbReference>
<gene>
    <name evidence="1" type="ORF">LCGC14_2831850</name>
</gene>
<organism evidence="1">
    <name type="scientific">marine sediment metagenome</name>
    <dbReference type="NCBI Taxonomy" id="412755"/>
    <lineage>
        <taxon>unclassified sequences</taxon>
        <taxon>metagenomes</taxon>
        <taxon>ecological metagenomes</taxon>
    </lineage>
</organism>
<reference evidence="1" key="1">
    <citation type="journal article" date="2015" name="Nature">
        <title>Complex archaea that bridge the gap between prokaryotes and eukaryotes.</title>
        <authorList>
            <person name="Spang A."/>
            <person name="Saw J.H."/>
            <person name="Jorgensen S.L."/>
            <person name="Zaremba-Niedzwiedzka K."/>
            <person name="Martijn J."/>
            <person name="Lind A.E."/>
            <person name="van Eijk R."/>
            <person name="Schleper C."/>
            <person name="Guy L."/>
            <person name="Ettema T.J."/>
        </authorList>
    </citation>
    <scope>NUCLEOTIDE SEQUENCE</scope>
</reference>
<protein>
    <submittedName>
        <fullName evidence="1">Uncharacterized protein</fullName>
    </submittedName>
</protein>
<dbReference type="AlphaFoldDB" id="A0A0F9AM87"/>
<proteinExistence type="predicted"/>
<sequence length="108" mass="12088">MKPKPINACIYAAIKDKGVDVLTDLPLTIYNAMLPIVRLADTLIVECGTKDTAIRYADRVTAMRRESANEYAAASELLRNRLPKPLTLKVKNEQNQTHTGTVDRYTLL</sequence>
<name>A0A0F9AM87_9ZZZZ</name>